<keyword evidence="1" id="KW-1133">Transmembrane helix</keyword>
<accession>A0ABT8QN23</accession>
<evidence type="ECO:0008006" key="4">
    <source>
        <dbReference type="Google" id="ProtNLM"/>
    </source>
</evidence>
<keyword evidence="1" id="KW-0812">Transmembrane</keyword>
<protein>
    <recommendedName>
        <fullName evidence="4">DUF2938 domain-containing protein</fullName>
    </recommendedName>
</protein>
<proteinExistence type="predicted"/>
<name>A0ABT8QN23_9FIRM</name>
<evidence type="ECO:0000256" key="1">
    <source>
        <dbReference type="SAM" id="Phobius"/>
    </source>
</evidence>
<evidence type="ECO:0000313" key="2">
    <source>
        <dbReference type="EMBL" id="MDO0822744.1"/>
    </source>
</evidence>
<feature type="transmembrane region" description="Helical" evidence="1">
    <location>
        <begin position="83"/>
        <end position="102"/>
    </location>
</feature>
<feature type="transmembrane region" description="Helical" evidence="1">
    <location>
        <begin position="9"/>
        <end position="28"/>
    </location>
</feature>
<dbReference type="Proteomes" id="UP001176021">
    <property type="component" value="Unassembled WGS sequence"/>
</dbReference>
<evidence type="ECO:0000313" key="3">
    <source>
        <dbReference type="Proteomes" id="UP001176021"/>
    </source>
</evidence>
<feature type="transmembrane region" description="Helical" evidence="1">
    <location>
        <begin position="56"/>
        <end position="76"/>
    </location>
</feature>
<keyword evidence="3" id="KW-1185">Reference proteome</keyword>
<gene>
    <name evidence="2" type="ORF">M8H41_07760</name>
</gene>
<dbReference type="RefSeq" id="WP_301999330.1">
    <property type="nucleotide sequence ID" value="NZ_JAMJEV010000005.1"/>
</dbReference>
<keyword evidence="1" id="KW-0472">Membrane</keyword>
<reference evidence="2" key="1">
    <citation type="submission" date="2022-05" db="EMBL/GenBank/DDBJ databases">
        <title>Expanded diversity of anoxic marine methylotrophy in a Black Sea sulfate reducing microorganism.</title>
        <authorList>
            <person name="Fischer P.Q."/>
            <person name="Stams A.J.M."/>
            <person name="Villanueva L."/>
            <person name="Sousa D.Z."/>
        </authorList>
    </citation>
    <scope>NUCLEOTIDE SEQUENCE</scope>
    <source>
        <strain evidence="2">P130</strain>
    </source>
</reference>
<comment type="caution">
    <text evidence="2">The sequence shown here is derived from an EMBL/GenBank/DDBJ whole genome shotgun (WGS) entry which is preliminary data.</text>
</comment>
<feature type="transmembrane region" description="Helical" evidence="1">
    <location>
        <begin position="114"/>
        <end position="135"/>
    </location>
</feature>
<sequence>MRDRVVQGFIGGVFGAIVMNIIDWLIYFSGFHNERLFDWASIILLGKLASGTGEGIFAQLAQIFFSGFIGILFYILIRDNNHLIFKGWIFSIFIWFFLYGAAIGFKLPHLENRALFAGISHFISASSFGLVLAYYRNRNMTLTS</sequence>
<dbReference type="EMBL" id="JAMJEV010000005">
    <property type="protein sequence ID" value="MDO0822744.1"/>
    <property type="molecule type" value="Genomic_DNA"/>
</dbReference>
<organism evidence="2 3">
    <name type="scientific">Desulfosporosinus nitroreducens</name>
    <dbReference type="NCBI Taxonomy" id="2018668"/>
    <lineage>
        <taxon>Bacteria</taxon>
        <taxon>Bacillati</taxon>
        <taxon>Bacillota</taxon>
        <taxon>Clostridia</taxon>
        <taxon>Eubacteriales</taxon>
        <taxon>Desulfitobacteriaceae</taxon>
        <taxon>Desulfosporosinus</taxon>
    </lineage>
</organism>